<dbReference type="InterPro" id="IPR036388">
    <property type="entry name" value="WH-like_DNA-bd_sf"/>
</dbReference>
<keyword evidence="3" id="KW-0805">Transcription regulation</keyword>
<reference evidence="9" key="1">
    <citation type="submission" date="2012-03" db="EMBL/GenBank/DDBJ databases">
        <title>Complete sequence of chromosome of Deinococcus peraridilitoris DSM 19664.</title>
        <authorList>
            <person name="Lucas S."/>
            <person name="Copeland A."/>
            <person name="Lapidus A."/>
            <person name="Glavina del Rio T."/>
            <person name="Dalin E."/>
            <person name="Tice H."/>
            <person name="Bruce D."/>
            <person name="Goodwin L."/>
            <person name="Pitluck S."/>
            <person name="Peters L."/>
            <person name="Mikhailova N."/>
            <person name="Lu M."/>
            <person name="Kyrpides N."/>
            <person name="Mavromatis K."/>
            <person name="Ivanova N."/>
            <person name="Brettin T."/>
            <person name="Detter J.C."/>
            <person name="Han C."/>
            <person name="Larimer F."/>
            <person name="Land M."/>
            <person name="Hauser L."/>
            <person name="Markowitz V."/>
            <person name="Cheng J.-F."/>
            <person name="Hugenholtz P."/>
            <person name="Woyke T."/>
            <person name="Wu D."/>
            <person name="Pukall R."/>
            <person name="Steenblock K."/>
            <person name="Brambilla E."/>
            <person name="Klenk H.-P."/>
            <person name="Eisen J.A."/>
        </authorList>
    </citation>
    <scope>NUCLEOTIDE SEQUENCE [LARGE SCALE GENOMIC DNA]</scope>
    <source>
        <strain evidence="9">DSM 19664 / LMG 22246 / CIP 109416 / KR-200</strain>
    </source>
</reference>
<evidence type="ECO:0000256" key="6">
    <source>
        <dbReference type="PROSITE-ProRule" id="PRU01091"/>
    </source>
</evidence>
<organism evidence="8 9">
    <name type="scientific">Deinococcus peraridilitoris (strain DSM 19664 / LMG 22246 / CIP 109416 / KR-200)</name>
    <dbReference type="NCBI Taxonomy" id="937777"/>
    <lineage>
        <taxon>Bacteria</taxon>
        <taxon>Thermotogati</taxon>
        <taxon>Deinococcota</taxon>
        <taxon>Deinococci</taxon>
        <taxon>Deinococcales</taxon>
        <taxon>Deinococcaceae</taxon>
        <taxon>Deinococcus</taxon>
    </lineage>
</organism>
<protein>
    <submittedName>
        <fullName evidence="8">Response regulator with CheY-like receiver domain and winged-helix DNA-binding domain protein</fullName>
    </submittedName>
</protein>
<dbReference type="PANTHER" id="PTHR48111:SF1">
    <property type="entry name" value="TWO-COMPONENT RESPONSE REGULATOR ORR33"/>
    <property type="match status" value="1"/>
</dbReference>
<dbReference type="InterPro" id="IPR039420">
    <property type="entry name" value="WalR-like"/>
</dbReference>
<dbReference type="SMART" id="SM00862">
    <property type="entry name" value="Trans_reg_C"/>
    <property type="match status" value="1"/>
</dbReference>
<evidence type="ECO:0000313" key="9">
    <source>
        <dbReference type="Proteomes" id="UP000010467"/>
    </source>
</evidence>
<dbReference type="KEGG" id="dpd:Deipe_2224"/>
<dbReference type="GO" id="GO:0005829">
    <property type="term" value="C:cytosol"/>
    <property type="evidence" value="ECO:0007669"/>
    <property type="project" value="TreeGrafter"/>
</dbReference>
<dbReference type="Gene3D" id="1.10.10.10">
    <property type="entry name" value="Winged helix-like DNA-binding domain superfamily/Winged helix DNA-binding domain"/>
    <property type="match status" value="1"/>
</dbReference>
<dbReference type="GO" id="GO:0032993">
    <property type="term" value="C:protein-DNA complex"/>
    <property type="evidence" value="ECO:0007669"/>
    <property type="project" value="TreeGrafter"/>
</dbReference>
<dbReference type="AlphaFoldDB" id="L0A2P2"/>
<evidence type="ECO:0000256" key="5">
    <source>
        <dbReference type="ARBA" id="ARBA00023163"/>
    </source>
</evidence>
<dbReference type="GO" id="GO:0006355">
    <property type="term" value="P:regulation of DNA-templated transcription"/>
    <property type="evidence" value="ECO:0007669"/>
    <property type="project" value="InterPro"/>
</dbReference>
<feature type="domain" description="OmpR/PhoB-type" evidence="7">
    <location>
        <begin position="114"/>
        <end position="212"/>
    </location>
</feature>
<keyword evidence="5" id="KW-0804">Transcription</keyword>
<dbReference type="InterPro" id="IPR001867">
    <property type="entry name" value="OmpR/PhoB-type_DNA-bd"/>
</dbReference>
<keyword evidence="9" id="KW-1185">Reference proteome</keyword>
<keyword evidence="1" id="KW-0597">Phosphoprotein</keyword>
<feature type="DNA-binding region" description="OmpR/PhoB-type" evidence="6">
    <location>
        <begin position="114"/>
        <end position="212"/>
    </location>
</feature>
<accession>L0A2P2</accession>
<dbReference type="PROSITE" id="PS51755">
    <property type="entry name" value="OMPR_PHOB"/>
    <property type="match status" value="1"/>
</dbReference>
<evidence type="ECO:0000256" key="2">
    <source>
        <dbReference type="ARBA" id="ARBA00023012"/>
    </source>
</evidence>
<dbReference type="InterPro" id="IPR011006">
    <property type="entry name" value="CheY-like_superfamily"/>
</dbReference>
<dbReference type="EMBL" id="CP003382">
    <property type="protein sequence ID" value="AFZ67709.1"/>
    <property type="molecule type" value="Genomic_DNA"/>
</dbReference>
<evidence type="ECO:0000256" key="4">
    <source>
        <dbReference type="ARBA" id="ARBA00023125"/>
    </source>
</evidence>
<dbReference type="Pfam" id="PF00486">
    <property type="entry name" value="Trans_reg_C"/>
    <property type="match status" value="1"/>
</dbReference>
<dbReference type="Proteomes" id="UP000010467">
    <property type="component" value="Chromosome"/>
</dbReference>
<dbReference type="STRING" id="937777.Deipe_2224"/>
<dbReference type="SUPFAM" id="SSF46894">
    <property type="entry name" value="C-terminal effector domain of the bipartite response regulators"/>
    <property type="match status" value="1"/>
</dbReference>
<dbReference type="eggNOG" id="COG0745">
    <property type="taxonomic scope" value="Bacteria"/>
</dbReference>
<sequence length="216" mass="24018">MKTVLVLDDNTQRRDMFTALLRDAGHRIRSAALTVNTLDTDADLVLLGADDQDSTAHQVFGQWRQVQVPVLLLTDLNGESCTLTFKDATGKKEVIGSCAASTLRARVEQLLKEEAVIRLGALALHPQRREARWRGQELKLNLQEFDILLKLVRQPGRALTREELSCDTTRGEIPKDTSRIDVNLMSLRRKLRKAGADGLVRSAGGLGFRLQIPVTP</sequence>
<evidence type="ECO:0000256" key="3">
    <source>
        <dbReference type="ARBA" id="ARBA00023015"/>
    </source>
</evidence>
<keyword evidence="4 6" id="KW-0238">DNA-binding</keyword>
<dbReference type="GO" id="GO:0000976">
    <property type="term" value="F:transcription cis-regulatory region binding"/>
    <property type="evidence" value="ECO:0007669"/>
    <property type="project" value="TreeGrafter"/>
</dbReference>
<dbReference type="HOGENOM" id="CLU_1275951_0_0_0"/>
<dbReference type="PATRIC" id="fig|937777.3.peg.2227"/>
<proteinExistence type="predicted"/>
<dbReference type="RefSeq" id="WP_015236012.1">
    <property type="nucleotide sequence ID" value="NC_019793.1"/>
</dbReference>
<evidence type="ECO:0000259" key="7">
    <source>
        <dbReference type="PROSITE" id="PS51755"/>
    </source>
</evidence>
<dbReference type="GO" id="GO:0000156">
    <property type="term" value="F:phosphorelay response regulator activity"/>
    <property type="evidence" value="ECO:0007669"/>
    <property type="project" value="TreeGrafter"/>
</dbReference>
<evidence type="ECO:0000313" key="8">
    <source>
        <dbReference type="EMBL" id="AFZ67709.1"/>
    </source>
</evidence>
<evidence type="ECO:0000256" key="1">
    <source>
        <dbReference type="ARBA" id="ARBA00022553"/>
    </source>
</evidence>
<gene>
    <name evidence="8" type="ordered locus">Deipe_2224</name>
</gene>
<dbReference type="OrthoDB" id="9802426at2"/>
<keyword evidence="2" id="KW-0902">Two-component regulatory system</keyword>
<dbReference type="SUPFAM" id="SSF52172">
    <property type="entry name" value="CheY-like"/>
    <property type="match status" value="1"/>
</dbReference>
<dbReference type="InterPro" id="IPR016032">
    <property type="entry name" value="Sig_transdc_resp-reg_C-effctor"/>
</dbReference>
<dbReference type="CDD" id="cd00383">
    <property type="entry name" value="trans_reg_C"/>
    <property type="match status" value="1"/>
</dbReference>
<dbReference type="PANTHER" id="PTHR48111">
    <property type="entry name" value="REGULATOR OF RPOS"/>
    <property type="match status" value="1"/>
</dbReference>
<name>L0A2P2_DEIPD</name>